<dbReference type="PROSITE" id="PS00067">
    <property type="entry name" value="3HCDH"/>
    <property type="match status" value="1"/>
</dbReference>
<dbReference type="InterPro" id="IPR013328">
    <property type="entry name" value="6PGD_dom2"/>
</dbReference>
<dbReference type="InterPro" id="IPR006180">
    <property type="entry name" value="3-OHacyl-CoA_DH_CS"/>
</dbReference>
<protein>
    <recommendedName>
        <fullName evidence="7">3-hydroxyacyl-CoA dehydrogenase</fullName>
    </recommendedName>
</protein>
<evidence type="ECO:0000313" key="6">
    <source>
        <dbReference type="Proteomes" id="UP000801428"/>
    </source>
</evidence>
<dbReference type="SUPFAM" id="SSF51735">
    <property type="entry name" value="NAD(P)-binding Rossmann-fold domains"/>
    <property type="match status" value="1"/>
</dbReference>
<name>A0A9P4WEC9_CURKU</name>
<dbReference type="PANTHER" id="PTHR48075:SF1">
    <property type="entry name" value="LAMBDA-CRYSTALLIN HOMOLOG"/>
    <property type="match status" value="1"/>
</dbReference>
<dbReference type="EMBL" id="SWKU01000001">
    <property type="protein sequence ID" value="KAF3010671.1"/>
    <property type="molecule type" value="Genomic_DNA"/>
</dbReference>
<dbReference type="AlphaFoldDB" id="A0A9P4WEC9"/>
<dbReference type="PANTHER" id="PTHR48075">
    <property type="entry name" value="3-HYDROXYACYL-COA DEHYDROGENASE FAMILY PROTEIN"/>
    <property type="match status" value="1"/>
</dbReference>
<comment type="caution">
    <text evidence="5">The sequence shown here is derived from an EMBL/GenBank/DDBJ whole genome shotgun (WGS) entry which is preliminary data.</text>
</comment>
<evidence type="ECO:0008006" key="7">
    <source>
        <dbReference type="Google" id="ProtNLM"/>
    </source>
</evidence>
<evidence type="ECO:0000256" key="1">
    <source>
        <dbReference type="ARBA" id="ARBA00009463"/>
    </source>
</evidence>
<evidence type="ECO:0000256" key="2">
    <source>
        <dbReference type="ARBA" id="ARBA00023002"/>
    </source>
</evidence>
<keyword evidence="2" id="KW-0560">Oxidoreductase</keyword>
<dbReference type="Pfam" id="PF02737">
    <property type="entry name" value="3HCDH_N"/>
    <property type="match status" value="1"/>
</dbReference>
<dbReference type="OrthoDB" id="2021159at2759"/>
<gene>
    <name evidence="5" type="ORF">E8E13_005354</name>
</gene>
<feature type="domain" description="3-hydroxyacyl-CoA dehydrogenase C-terminal" evidence="3">
    <location>
        <begin position="201"/>
        <end position="265"/>
    </location>
</feature>
<dbReference type="GO" id="GO:0006631">
    <property type="term" value="P:fatty acid metabolic process"/>
    <property type="evidence" value="ECO:0007669"/>
    <property type="project" value="InterPro"/>
</dbReference>
<feature type="domain" description="3-hydroxyacyl-CoA dehydrogenase NAD binding" evidence="4">
    <location>
        <begin position="12"/>
        <end position="197"/>
    </location>
</feature>
<evidence type="ECO:0000313" key="5">
    <source>
        <dbReference type="EMBL" id="KAF3010671.1"/>
    </source>
</evidence>
<comment type="similarity">
    <text evidence="1">Belongs to the 3-hydroxyacyl-CoA dehydrogenase family.</text>
</comment>
<organism evidence="5 6">
    <name type="scientific">Curvularia kusanoi</name>
    <name type="common">Cochliobolus kusanoi</name>
    <dbReference type="NCBI Taxonomy" id="90978"/>
    <lineage>
        <taxon>Eukaryota</taxon>
        <taxon>Fungi</taxon>
        <taxon>Dikarya</taxon>
        <taxon>Ascomycota</taxon>
        <taxon>Pezizomycotina</taxon>
        <taxon>Dothideomycetes</taxon>
        <taxon>Pleosporomycetidae</taxon>
        <taxon>Pleosporales</taxon>
        <taxon>Pleosporineae</taxon>
        <taxon>Pleosporaceae</taxon>
        <taxon>Curvularia</taxon>
    </lineage>
</organism>
<dbReference type="InterPro" id="IPR008927">
    <property type="entry name" value="6-PGluconate_DH-like_C_sf"/>
</dbReference>
<dbReference type="InterPro" id="IPR036291">
    <property type="entry name" value="NAD(P)-bd_dom_sf"/>
</dbReference>
<dbReference type="InterPro" id="IPR006108">
    <property type="entry name" value="3HC_DH_C"/>
</dbReference>
<dbReference type="Gene3D" id="1.10.1040.10">
    <property type="entry name" value="N-(1-d-carboxylethyl)-l-norvaline Dehydrogenase, domain 2"/>
    <property type="match status" value="1"/>
</dbReference>
<keyword evidence="6" id="KW-1185">Reference proteome</keyword>
<reference evidence="5" key="1">
    <citation type="submission" date="2019-04" db="EMBL/GenBank/DDBJ databases">
        <title>Sequencing of skin fungus with MAO and IRED activity.</title>
        <authorList>
            <person name="Marsaioli A.J."/>
            <person name="Bonatto J.M.C."/>
            <person name="Reis Junior O."/>
        </authorList>
    </citation>
    <scope>NUCLEOTIDE SEQUENCE</scope>
    <source>
        <strain evidence="5">30M1</strain>
    </source>
</reference>
<dbReference type="GO" id="GO:0050104">
    <property type="term" value="F:L-gulonate 3-dehydrogenase activity"/>
    <property type="evidence" value="ECO:0007669"/>
    <property type="project" value="TreeGrafter"/>
</dbReference>
<dbReference type="GO" id="GO:0070403">
    <property type="term" value="F:NAD+ binding"/>
    <property type="evidence" value="ECO:0007669"/>
    <property type="project" value="InterPro"/>
</dbReference>
<dbReference type="Pfam" id="PF00725">
    <property type="entry name" value="3HCDH"/>
    <property type="match status" value="1"/>
</dbReference>
<sequence>MPSPSAKDSTTKITLIGTGTIGLSFAAFHLTHLASPSQLTIYDTRPDVAEYVQSQLPKFFASPDQNQNHDQDTNTPPLPNFSAITIATSLPSAVQSATIIQESGPENLSFKTSLWAQVERHAPSTALLWSSTSGIPASQQSSSMASPSRLLVVHPYNPPHIMPLLELVPSPDTSPEAIQATMEFWERRGRVPIHIKKETTGFVANRLAFALLREAVHLVQQGVVGVQELDRIVQTSMGPRWAVAGPFKSYHAGGGPAGLEGFFGNIGGTVQKCWEDLGTPSVGDGWEEGVFREAREAYGVVDVGERDRITRRLLQVLEEERGAGGKEE</sequence>
<dbReference type="Gene3D" id="3.40.50.720">
    <property type="entry name" value="NAD(P)-binding Rossmann-like Domain"/>
    <property type="match status" value="1"/>
</dbReference>
<evidence type="ECO:0000259" key="4">
    <source>
        <dbReference type="Pfam" id="PF02737"/>
    </source>
</evidence>
<dbReference type="Proteomes" id="UP000801428">
    <property type="component" value="Unassembled WGS sequence"/>
</dbReference>
<proteinExistence type="inferred from homology"/>
<accession>A0A9P4WEC9</accession>
<dbReference type="SUPFAM" id="SSF48179">
    <property type="entry name" value="6-phosphogluconate dehydrogenase C-terminal domain-like"/>
    <property type="match status" value="1"/>
</dbReference>
<evidence type="ECO:0000259" key="3">
    <source>
        <dbReference type="Pfam" id="PF00725"/>
    </source>
</evidence>
<dbReference type="InterPro" id="IPR006176">
    <property type="entry name" value="3-OHacyl-CoA_DH_NAD-bd"/>
</dbReference>